<sequence>MRRIIVFLVFMNFLLLGGGQYVNAGTHQNPHHNYEHKHRVKYITHEQGSSILEEADVDLDEEFQGGDTLKSDLSSKVFTSNYSLLDNWYLAFSDQITFNYHSHFKFFVPFCGYSNPIYITQRVLRI</sequence>
<dbReference type="Proteomes" id="UP001485226">
    <property type="component" value="Unassembled WGS sequence"/>
</dbReference>
<accession>A0ABU9IT63</accession>
<evidence type="ECO:0000313" key="2">
    <source>
        <dbReference type="Proteomes" id="UP001485226"/>
    </source>
</evidence>
<protein>
    <submittedName>
        <fullName evidence="1">Uncharacterized protein</fullName>
    </submittedName>
</protein>
<comment type="caution">
    <text evidence="1">The sequence shown here is derived from an EMBL/GenBank/DDBJ whole genome shotgun (WGS) entry which is preliminary data.</text>
</comment>
<dbReference type="RefSeq" id="WP_341693556.1">
    <property type="nucleotide sequence ID" value="NZ_JBBYHS010000014.1"/>
</dbReference>
<name>A0ABU9IT63_9FLAO</name>
<evidence type="ECO:0000313" key="1">
    <source>
        <dbReference type="EMBL" id="MEL1254842.1"/>
    </source>
</evidence>
<organism evidence="1 2">
    <name type="scientific">Flavobacterium calami</name>
    <dbReference type="NCBI Taxonomy" id="3139144"/>
    <lineage>
        <taxon>Bacteria</taxon>
        <taxon>Pseudomonadati</taxon>
        <taxon>Bacteroidota</taxon>
        <taxon>Flavobacteriia</taxon>
        <taxon>Flavobacteriales</taxon>
        <taxon>Flavobacteriaceae</taxon>
        <taxon>Flavobacterium</taxon>
    </lineage>
</organism>
<reference evidence="1 2" key="1">
    <citation type="submission" date="2024-04" db="EMBL/GenBank/DDBJ databases">
        <title>Flavobacterium sp. DGU38 16S ribosomal RNA gene Genome sequencing and assembly.</title>
        <authorList>
            <person name="Park S."/>
        </authorList>
    </citation>
    <scope>NUCLEOTIDE SEQUENCE [LARGE SCALE GENOMIC DNA]</scope>
    <source>
        <strain evidence="1 2">DGU38</strain>
    </source>
</reference>
<gene>
    <name evidence="1" type="ORF">AAEO57_13710</name>
</gene>
<dbReference type="EMBL" id="JBBYHS010000014">
    <property type="protein sequence ID" value="MEL1254842.1"/>
    <property type="molecule type" value="Genomic_DNA"/>
</dbReference>
<proteinExistence type="predicted"/>
<keyword evidence="2" id="KW-1185">Reference proteome</keyword>